<evidence type="ECO:0000313" key="3">
    <source>
        <dbReference type="Proteomes" id="UP000184164"/>
    </source>
</evidence>
<dbReference type="EMBL" id="FQUM01000001">
    <property type="protein sequence ID" value="SHE47875.1"/>
    <property type="molecule type" value="Genomic_DNA"/>
</dbReference>
<reference evidence="2 3" key="1">
    <citation type="submission" date="2016-11" db="EMBL/GenBank/DDBJ databases">
        <authorList>
            <person name="Jaros S."/>
            <person name="Januszkiewicz K."/>
            <person name="Wedrychowicz H."/>
        </authorList>
    </citation>
    <scope>NUCLEOTIDE SEQUENCE [LARGE SCALE GENOMIC DNA]</scope>
    <source>
        <strain evidence="2 3">DSM 26910</strain>
    </source>
</reference>
<dbReference type="OrthoDB" id="9800356at2"/>
<dbReference type="Gene3D" id="3.40.1390.20">
    <property type="entry name" value="HprK N-terminal domain-like"/>
    <property type="match status" value="1"/>
</dbReference>
<evidence type="ECO:0000313" key="2">
    <source>
        <dbReference type="EMBL" id="SHE47875.1"/>
    </source>
</evidence>
<sequence>MKVSELVKKYELKVFAGEQGLENEISGGYVSDLLSDVMGTAAENEVWITLQTHQNVMAIASLKDLAAVILVKGLEPNEDTLERSREEGIPLLGTTMGTFEMAGKLYADLAGS</sequence>
<dbReference type="RefSeq" id="WP_072998532.1">
    <property type="nucleotide sequence ID" value="NZ_FQUM01000001.1"/>
</dbReference>
<organism evidence="2 3">
    <name type="scientific">Mariniphaga anaerophila</name>
    <dbReference type="NCBI Taxonomy" id="1484053"/>
    <lineage>
        <taxon>Bacteria</taxon>
        <taxon>Pseudomonadati</taxon>
        <taxon>Bacteroidota</taxon>
        <taxon>Bacteroidia</taxon>
        <taxon>Marinilabiliales</taxon>
        <taxon>Prolixibacteraceae</taxon>
        <taxon>Mariniphaga</taxon>
    </lineage>
</organism>
<evidence type="ECO:0000256" key="1">
    <source>
        <dbReference type="ARBA" id="ARBA00011643"/>
    </source>
</evidence>
<accession>A0A1M4TTZ3</accession>
<dbReference type="InterPro" id="IPR028979">
    <property type="entry name" value="Ser_kin/Pase_Hpr-like_N_sf"/>
</dbReference>
<gene>
    <name evidence="2" type="ORF">SAMN05444274_101466</name>
</gene>
<protein>
    <submittedName>
        <fullName evidence="2">DRTGG domain-containing protein</fullName>
    </submittedName>
</protein>
<dbReference type="AlphaFoldDB" id="A0A1M4TTZ3"/>
<proteinExistence type="predicted"/>
<keyword evidence="3" id="KW-1185">Reference proteome</keyword>
<dbReference type="SUPFAM" id="SSF75138">
    <property type="entry name" value="HprK N-terminal domain-like"/>
    <property type="match status" value="1"/>
</dbReference>
<dbReference type="STRING" id="1484053.SAMN05444274_101466"/>
<comment type="subunit">
    <text evidence="1">Homohexamer.</text>
</comment>
<dbReference type="Proteomes" id="UP000184164">
    <property type="component" value="Unassembled WGS sequence"/>
</dbReference>
<name>A0A1M4TTZ3_9BACT</name>